<dbReference type="OrthoDB" id="8805761at2759"/>
<accession>A0A8T3CAQ2</accession>
<protein>
    <submittedName>
        <fullName evidence="2">Uncharacterized protein</fullName>
    </submittedName>
</protein>
<dbReference type="AlphaFoldDB" id="A0A8T3CAQ2"/>
<keyword evidence="3" id="KW-1185">Reference proteome</keyword>
<keyword evidence="1" id="KW-0732">Signal</keyword>
<evidence type="ECO:0000256" key="1">
    <source>
        <dbReference type="SAM" id="SignalP"/>
    </source>
</evidence>
<feature type="signal peptide" evidence="1">
    <location>
        <begin position="1"/>
        <end position="20"/>
    </location>
</feature>
<reference evidence="2" key="1">
    <citation type="submission" date="2021-01" db="EMBL/GenBank/DDBJ databases">
        <authorList>
            <person name="Zahm M."/>
            <person name="Roques C."/>
            <person name="Cabau C."/>
            <person name="Klopp C."/>
            <person name="Donnadieu C."/>
            <person name="Jouanno E."/>
            <person name="Lampietro C."/>
            <person name="Louis A."/>
            <person name="Herpin A."/>
            <person name="Echchiki A."/>
            <person name="Berthelot C."/>
            <person name="Parey E."/>
            <person name="Roest-Crollius H."/>
            <person name="Braasch I."/>
            <person name="Postlethwait J."/>
            <person name="Bobe J."/>
            <person name="Montfort J."/>
            <person name="Bouchez O."/>
            <person name="Begum T."/>
            <person name="Mejri S."/>
            <person name="Adams A."/>
            <person name="Chen W.-J."/>
            <person name="Guiguen Y."/>
        </authorList>
    </citation>
    <scope>NUCLEOTIDE SEQUENCE</scope>
    <source>
        <tissue evidence="2">Blood</tissue>
    </source>
</reference>
<sequence length="96" mass="11070">MTFITIFIWALAFCIQESWGQVVLTQSPAQSVQTELWRGSWPSHDLSIMYRPSFPQRPAEKAFLTKSIQLQLLNSRLEFVSQRRTLLKGLRSGTRG</sequence>
<feature type="chain" id="PRO_5035898556" evidence="1">
    <location>
        <begin position="21"/>
        <end position="96"/>
    </location>
</feature>
<comment type="caution">
    <text evidence="2">The sequence shown here is derived from an EMBL/GenBank/DDBJ whole genome shotgun (WGS) entry which is preliminary data.</text>
</comment>
<name>A0A8T3CAQ2_9TELE</name>
<gene>
    <name evidence="2" type="ORF">AGOR_G00252690</name>
</gene>
<evidence type="ECO:0000313" key="2">
    <source>
        <dbReference type="EMBL" id="KAI1881172.1"/>
    </source>
</evidence>
<evidence type="ECO:0000313" key="3">
    <source>
        <dbReference type="Proteomes" id="UP000829720"/>
    </source>
</evidence>
<organism evidence="2 3">
    <name type="scientific">Albula goreensis</name>
    <dbReference type="NCBI Taxonomy" id="1534307"/>
    <lineage>
        <taxon>Eukaryota</taxon>
        <taxon>Metazoa</taxon>
        <taxon>Chordata</taxon>
        <taxon>Craniata</taxon>
        <taxon>Vertebrata</taxon>
        <taxon>Euteleostomi</taxon>
        <taxon>Actinopterygii</taxon>
        <taxon>Neopterygii</taxon>
        <taxon>Teleostei</taxon>
        <taxon>Albuliformes</taxon>
        <taxon>Albulidae</taxon>
        <taxon>Albula</taxon>
    </lineage>
</organism>
<dbReference type="Proteomes" id="UP000829720">
    <property type="component" value="Unassembled WGS sequence"/>
</dbReference>
<dbReference type="EMBL" id="JAERUA010000132">
    <property type="protein sequence ID" value="KAI1881172.1"/>
    <property type="molecule type" value="Genomic_DNA"/>
</dbReference>
<proteinExistence type="predicted"/>